<evidence type="ECO:0000313" key="3">
    <source>
        <dbReference type="EMBL" id="CAK9091448.1"/>
    </source>
</evidence>
<organism evidence="3 4">
    <name type="scientific">Durusdinium trenchii</name>
    <dbReference type="NCBI Taxonomy" id="1381693"/>
    <lineage>
        <taxon>Eukaryota</taxon>
        <taxon>Sar</taxon>
        <taxon>Alveolata</taxon>
        <taxon>Dinophyceae</taxon>
        <taxon>Suessiales</taxon>
        <taxon>Symbiodiniaceae</taxon>
        <taxon>Durusdinium</taxon>
    </lineage>
</organism>
<reference evidence="3 4" key="1">
    <citation type="submission" date="2024-02" db="EMBL/GenBank/DDBJ databases">
        <authorList>
            <person name="Chen Y."/>
            <person name="Shah S."/>
            <person name="Dougan E. K."/>
            <person name="Thang M."/>
            <person name="Chan C."/>
        </authorList>
    </citation>
    <scope>NUCLEOTIDE SEQUENCE [LARGE SCALE GENOMIC DNA]</scope>
</reference>
<sequence length="184" mass="20633">MAHMAPGRAQAEKEKKPLRGQKSKQEADAERGQRGSLYGAVNKAENPDVWLKRVGRWLETSDDTDPVRWLTLCCDDFKPRRIKAPVVLAWLVIQVLGLLFQVMLLLEIGRNLENFEETLAANCAPHQQHDICLGPAWNLSFTGTLTFPPSANQVSVPRFAIARCCGDLWLSCLDSAFATLDRSW</sequence>
<keyword evidence="2" id="KW-0472">Membrane</keyword>
<keyword evidence="2" id="KW-1133">Transmembrane helix</keyword>
<feature type="transmembrane region" description="Helical" evidence="2">
    <location>
        <begin position="87"/>
        <end position="106"/>
    </location>
</feature>
<keyword evidence="4" id="KW-1185">Reference proteome</keyword>
<dbReference type="EMBL" id="CAXAMN010024973">
    <property type="protein sequence ID" value="CAK9091448.1"/>
    <property type="molecule type" value="Genomic_DNA"/>
</dbReference>
<accession>A0ABP0QV75</accession>
<feature type="compositionally biased region" description="Basic and acidic residues" evidence="1">
    <location>
        <begin position="10"/>
        <end position="33"/>
    </location>
</feature>
<evidence type="ECO:0008006" key="5">
    <source>
        <dbReference type="Google" id="ProtNLM"/>
    </source>
</evidence>
<protein>
    <recommendedName>
        <fullName evidence="5">RHOMBOID-like protein</fullName>
    </recommendedName>
</protein>
<feature type="region of interest" description="Disordered" evidence="1">
    <location>
        <begin position="1"/>
        <end position="38"/>
    </location>
</feature>
<evidence type="ECO:0000256" key="1">
    <source>
        <dbReference type="SAM" id="MobiDB-lite"/>
    </source>
</evidence>
<name>A0ABP0QV75_9DINO</name>
<evidence type="ECO:0000313" key="4">
    <source>
        <dbReference type="Proteomes" id="UP001642484"/>
    </source>
</evidence>
<keyword evidence="2" id="KW-0812">Transmembrane</keyword>
<gene>
    <name evidence="3" type="ORF">CCMP2556_LOCUS43850</name>
</gene>
<evidence type="ECO:0000256" key="2">
    <source>
        <dbReference type="SAM" id="Phobius"/>
    </source>
</evidence>
<proteinExistence type="predicted"/>
<comment type="caution">
    <text evidence="3">The sequence shown here is derived from an EMBL/GenBank/DDBJ whole genome shotgun (WGS) entry which is preliminary data.</text>
</comment>
<dbReference type="Proteomes" id="UP001642484">
    <property type="component" value="Unassembled WGS sequence"/>
</dbReference>